<feature type="compositionally biased region" description="Polar residues" evidence="1">
    <location>
        <begin position="115"/>
        <end position="133"/>
    </location>
</feature>
<feature type="region of interest" description="Disordered" evidence="1">
    <location>
        <begin position="1"/>
        <end position="178"/>
    </location>
</feature>
<protein>
    <submittedName>
        <fullName evidence="2">Uncharacterized protein</fullName>
    </submittedName>
</protein>
<dbReference type="EMBL" id="KV875108">
    <property type="protein sequence ID" value="OIW23158.1"/>
    <property type="molecule type" value="Genomic_DNA"/>
</dbReference>
<dbReference type="InParanoid" id="A0A1J7I6M3"/>
<sequence length="251" mass="27396">MVNKERRKIPLVQQQSNSTPNASPNNREDDGQVYTARTPSKRTNISQSSTAQDQKQEEGQDQKQEEGHLVLSSPSVRCNIDGAVPRDELTGPSNPTSPVSASANYPPKKDHRAQQADSPTLTSYSTHSTTITRWSHDSQRFPSASSVNCQTSPDTNNRNPAHPAASHPPSTRPRPRPARRIRVQDGMGLKPRLDGHGVIRISGCWKAGCDSHSSKRCVLCGQAYKRMSTHGCPQQSCAAGPSANKLPFSLR</sequence>
<evidence type="ECO:0000313" key="2">
    <source>
        <dbReference type="EMBL" id="OIW23158.1"/>
    </source>
</evidence>
<feature type="compositionally biased region" description="Polar residues" evidence="1">
    <location>
        <begin position="35"/>
        <end position="51"/>
    </location>
</feature>
<proteinExistence type="predicted"/>
<feature type="compositionally biased region" description="Low complexity" evidence="1">
    <location>
        <begin position="157"/>
        <end position="169"/>
    </location>
</feature>
<organism evidence="2 3">
    <name type="scientific">Coniochaeta ligniaria NRRL 30616</name>
    <dbReference type="NCBI Taxonomy" id="1408157"/>
    <lineage>
        <taxon>Eukaryota</taxon>
        <taxon>Fungi</taxon>
        <taxon>Dikarya</taxon>
        <taxon>Ascomycota</taxon>
        <taxon>Pezizomycotina</taxon>
        <taxon>Sordariomycetes</taxon>
        <taxon>Sordariomycetidae</taxon>
        <taxon>Coniochaetales</taxon>
        <taxon>Coniochaetaceae</taxon>
        <taxon>Coniochaeta</taxon>
    </lineage>
</organism>
<name>A0A1J7I6M3_9PEZI</name>
<evidence type="ECO:0000313" key="3">
    <source>
        <dbReference type="Proteomes" id="UP000182658"/>
    </source>
</evidence>
<feature type="compositionally biased region" description="Polar residues" evidence="1">
    <location>
        <begin position="91"/>
        <end position="103"/>
    </location>
</feature>
<feature type="compositionally biased region" description="Polar residues" evidence="1">
    <location>
        <begin position="12"/>
        <end position="25"/>
    </location>
</feature>
<keyword evidence="3" id="KW-1185">Reference proteome</keyword>
<feature type="compositionally biased region" description="Polar residues" evidence="1">
    <location>
        <begin position="140"/>
        <end position="156"/>
    </location>
</feature>
<feature type="compositionally biased region" description="Basic and acidic residues" evidence="1">
    <location>
        <begin position="54"/>
        <end position="68"/>
    </location>
</feature>
<dbReference type="Proteomes" id="UP000182658">
    <property type="component" value="Unassembled WGS sequence"/>
</dbReference>
<gene>
    <name evidence="2" type="ORF">CONLIGDRAFT_649964</name>
</gene>
<accession>A0A1J7I6M3</accession>
<reference evidence="2 3" key="1">
    <citation type="submission" date="2016-10" db="EMBL/GenBank/DDBJ databases">
        <title>Draft genome sequence of Coniochaeta ligniaria NRRL30616, a lignocellulolytic fungus for bioabatement of inhibitors in plant biomass hydrolysates.</title>
        <authorList>
            <consortium name="DOE Joint Genome Institute"/>
            <person name="Jimenez D.J."/>
            <person name="Hector R.E."/>
            <person name="Riley R."/>
            <person name="Sun H."/>
            <person name="Grigoriev I.V."/>
            <person name="Van Elsas J.D."/>
            <person name="Nichols N.N."/>
        </authorList>
    </citation>
    <scope>NUCLEOTIDE SEQUENCE [LARGE SCALE GENOMIC DNA]</scope>
    <source>
        <strain evidence="2 3">NRRL 30616</strain>
    </source>
</reference>
<dbReference type="AlphaFoldDB" id="A0A1J7I6M3"/>
<evidence type="ECO:0000256" key="1">
    <source>
        <dbReference type="SAM" id="MobiDB-lite"/>
    </source>
</evidence>